<evidence type="ECO:0000259" key="2">
    <source>
        <dbReference type="Pfam" id="PF09992"/>
    </source>
</evidence>
<name>A0LEU6_SYNFM</name>
<keyword evidence="4" id="KW-1185">Reference proteome</keyword>
<gene>
    <name evidence="3" type="ordered locus">Sfum_0247</name>
</gene>
<reference evidence="3 4" key="1">
    <citation type="submission" date="2006-10" db="EMBL/GenBank/DDBJ databases">
        <title>Complete sequence of Syntrophobacter fumaroxidans MPOB.</title>
        <authorList>
            <consortium name="US DOE Joint Genome Institute"/>
            <person name="Copeland A."/>
            <person name="Lucas S."/>
            <person name="Lapidus A."/>
            <person name="Barry K."/>
            <person name="Detter J.C."/>
            <person name="Glavina del Rio T."/>
            <person name="Hammon N."/>
            <person name="Israni S."/>
            <person name="Pitluck S."/>
            <person name="Goltsman E.G."/>
            <person name="Martinez M."/>
            <person name="Schmutz J."/>
            <person name="Larimer F."/>
            <person name="Land M."/>
            <person name="Hauser L."/>
            <person name="Kyrpides N."/>
            <person name="Kim E."/>
            <person name="Boone D.R."/>
            <person name="Brockman F."/>
            <person name="Culley D."/>
            <person name="Ferry J."/>
            <person name="Gunsalus R."/>
            <person name="McInerney M.J."/>
            <person name="Morrison M."/>
            <person name="Plugge C."/>
            <person name="Rohlin L."/>
            <person name="Scholten J."/>
            <person name="Sieber J."/>
            <person name="Stams A.J.M."/>
            <person name="Worm P."/>
            <person name="Henstra A.M."/>
            <person name="Richardson P."/>
        </authorList>
    </citation>
    <scope>NUCLEOTIDE SEQUENCE [LARGE SCALE GENOMIC DNA]</scope>
    <source>
        <strain evidence="4">DSM 10017 / MPOB</strain>
    </source>
</reference>
<dbReference type="eggNOG" id="COG3698">
    <property type="taxonomic scope" value="Bacteria"/>
</dbReference>
<accession>A0LEU6</accession>
<feature type="domain" description="Phosphodiester glycosidase" evidence="2">
    <location>
        <begin position="113"/>
        <end position="295"/>
    </location>
</feature>
<dbReference type="EMBL" id="CP000478">
    <property type="protein sequence ID" value="ABK15948.1"/>
    <property type="molecule type" value="Genomic_DNA"/>
</dbReference>
<dbReference type="AlphaFoldDB" id="A0LEU6"/>
<sequence precursor="true">MRFSKGYDRKPELLPARPGTATSPRSRTSFLLLVSFLLFTCVFPAWASDEKDPWKVLDEGLGVAEFSSSSSDELEYRITVVRIDPRYYAFKLINASENTREKMTAREWSRQFNLIAAVNAGMYQEDGLASVGYMKNFDHVNNPRLGRDKTVLAFNPSGPDVPEVQIIDRECQDFNSLRQKYRTFVQSIRMISCDRKNVWRQQAGRWSTVAIGTDETGKVLLLFCRSPITVHDFIEVLLTLPLSLQRAMYLEGGPQASLYLSTGKTTLERYGSWEPALEQNSSIQIPLPVPNVIGIVKKTP</sequence>
<organism evidence="3 4">
    <name type="scientific">Syntrophobacter fumaroxidans (strain DSM 10017 / MPOB)</name>
    <dbReference type="NCBI Taxonomy" id="335543"/>
    <lineage>
        <taxon>Bacteria</taxon>
        <taxon>Pseudomonadati</taxon>
        <taxon>Thermodesulfobacteriota</taxon>
        <taxon>Syntrophobacteria</taxon>
        <taxon>Syntrophobacterales</taxon>
        <taxon>Syntrophobacteraceae</taxon>
        <taxon>Syntrophobacter</taxon>
    </lineage>
</organism>
<dbReference type="KEGG" id="sfu:Sfum_0247"/>
<dbReference type="RefSeq" id="WP_011697121.1">
    <property type="nucleotide sequence ID" value="NC_008554.1"/>
</dbReference>
<evidence type="ECO:0000313" key="3">
    <source>
        <dbReference type="EMBL" id="ABK15948.1"/>
    </source>
</evidence>
<feature type="compositionally biased region" description="Basic and acidic residues" evidence="1">
    <location>
        <begin position="1"/>
        <end position="12"/>
    </location>
</feature>
<evidence type="ECO:0000313" key="4">
    <source>
        <dbReference type="Proteomes" id="UP000001784"/>
    </source>
</evidence>
<feature type="region of interest" description="Disordered" evidence="1">
    <location>
        <begin position="1"/>
        <end position="24"/>
    </location>
</feature>
<proteinExistence type="predicted"/>
<dbReference type="HOGENOM" id="CLU_071504_0_0_7"/>
<dbReference type="InParanoid" id="A0LEU6"/>
<protein>
    <recommendedName>
        <fullName evidence="2">Phosphodiester glycosidase domain-containing protein</fullName>
    </recommendedName>
</protein>
<dbReference type="InterPro" id="IPR018711">
    <property type="entry name" value="NAGPA"/>
</dbReference>
<dbReference type="Pfam" id="PF09992">
    <property type="entry name" value="NAGPA"/>
    <property type="match status" value="1"/>
</dbReference>
<dbReference type="Proteomes" id="UP000001784">
    <property type="component" value="Chromosome"/>
</dbReference>
<evidence type="ECO:0000256" key="1">
    <source>
        <dbReference type="SAM" id="MobiDB-lite"/>
    </source>
</evidence>